<evidence type="ECO:0000313" key="1">
    <source>
        <dbReference type="EMBL" id="MCL7031710.1"/>
    </source>
</evidence>
<dbReference type="EMBL" id="JAJJMA010114940">
    <property type="protein sequence ID" value="MCL7031710.1"/>
    <property type="molecule type" value="Genomic_DNA"/>
</dbReference>
<sequence>MDLKPSMKGRMALLNCLATSASMATGAGVGRNPPPRGSINHHLNRLRTKKWFRLICL</sequence>
<name>A0AA41SBJ6_PAPNU</name>
<evidence type="ECO:0000313" key="2">
    <source>
        <dbReference type="Proteomes" id="UP001177140"/>
    </source>
</evidence>
<reference evidence="1" key="1">
    <citation type="submission" date="2022-03" db="EMBL/GenBank/DDBJ databases">
        <title>A functionally conserved STORR gene fusion in Papaver species that diverged 16.8 million years ago.</title>
        <authorList>
            <person name="Catania T."/>
        </authorList>
    </citation>
    <scope>NUCLEOTIDE SEQUENCE</scope>
    <source>
        <strain evidence="1">S-191538</strain>
    </source>
</reference>
<organism evidence="1 2">
    <name type="scientific">Papaver nudicaule</name>
    <name type="common">Iceland poppy</name>
    <dbReference type="NCBI Taxonomy" id="74823"/>
    <lineage>
        <taxon>Eukaryota</taxon>
        <taxon>Viridiplantae</taxon>
        <taxon>Streptophyta</taxon>
        <taxon>Embryophyta</taxon>
        <taxon>Tracheophyta</taxon>
        <taxon>Spermatophyta</taxon>
        <taxon>Magnoliopsida</taxon>
        <taxon>Ranunculales</taxon>
        <taxon>Papaveraceae</taxon>
        <taxon>Papaveroideae</taxon>
        <taxon>Papaver</taxon>
    </lineage>
</organism>
<proteinExistence type="predicted"/>
<keyword evidence="2" id="KW-1185">Reference proteome</keyword>
<dbReference type="AlphaFoldDB" id="A0AA41SBJ6"/>
<gene>
    <name evidence="1" type="ORF">MKW94_028547</name>
</gene>
<dbReference type="Proteomes" id="UP001177140">
    <property type="component" value="Unassembled WGS sequence"/>
</dbReference>
<comment type="caution">
    <text evidence="1">The sequence shown here is derived from an EMBL/GenBank/DDBJ whole genome shotgun (WGS) entry which is preliminary data.</text>
</comment>
<accession>A0AA41SBJ6</accession>
<protein>
    <submittedName>
        <fullName evidence="1">Uncharacterized protein</fullName>
    </submittedName>
</protein>